<evidence type="ECO:0000256" key="2">
    <source>
        <dbReference type="SAM" id="SignalP"/>
    </source>
</evidence>
<dbReference type="EMBL" id="FZON01000094">
    <property type="protein sequence ID" value="SNT30984.1"/>
    <property type="molecule type" value="Genomic_DNA"/>
</dbReference>
<gene>
    <name evidence="3" type="ORF">SAMN04488078_10947</name>
</gene>
<evidence type="ECO:0000256" key="1">
    <source>
        <dbReference type="SAM" id="MobiDB-lite"/>
    </source>
</evidence>
<protein>
    <submittedName>
        <fullName evidence="3">Uncharacterized protein</fullName>
    </submittedName>
</protein>
<sequence>MIRPLLIAALVLNLASAEAIAGPADRDTSAKSLTAQIDGFHGASGTGKTVHGGFASDGGLGTTR</sequence>
<evidence type="ECO:0000313" key="4">
    <source>
        <dbReference type="Proteomes" id="UP000198440"/>
    </source>
</evidence>
<feature type="region of interest" description="Disordered" evidence="1">
    <location>
        <begin position="41"/>
        <end position="64"/>
    </location>
</feature>
<feature type="signal peptide" evidence="2">
    <location>
        <begin position="1"/>
        <end position="21"/>
    </location>
</feature>
<dbReference type="Proteomes" id="UP000198440">
    <property type="component" value="Unassembled WGS sequence"/>
</dbReference>
<organism evidence="3 4">
    <name type="scientific">Antarctobacter heliothermus</name>
    <dbReference type="NCBI Taxonomy" id="74033"/>
    <lineage>
        <taxon>Bacteria</taxon>
        <taxon>Pseudomonadati</taxon>
        <taxon>Pseudomonadota</taxon>
        <taxon>Alphaproteobacteria</taxon>
        <taxon>Rhodobacterales</taxon>
        <taxon>Roseobacteraceae</taxon>
        <taxon>Antarctobacter</taxon>
    </lineage>
</organism>
<dbReference type="RefSeq" id="WP_089280368.1">
    <property type="nucleotide sequence ID" value="NZ_FZON01000094.1"/>
</dbReference>
<name>A0A239LN19_9RHOB</name>
<dbReference type="AlphaFoldDB" id="A0A239LN19"/>
<feature type="chain" id="PRO_5012105118" evidence="2">
    <location>
        <begin position="22"/>
        <end position="64"/>
    </location>
</feature>
<reference evidence="3 4" key="1">
    <citation type="submission" date="2017-06" db="EMBL/GenBank/DDBJ databases">
        <authorList>
            <person name="Kim H.J."/>
            <person name="Triplett B.A."/>
        </authorList>
    </citation>
    <scope>NUCLEOTIDE SEQUENCE [LARGE SCALE GENOMIC DNA]</scope>
    <source>
        <strain evidence="3 4">DSM 11445</strain>
    </source>
</reference>
<keyword evidence="2" id="KW-0732">Signal</keyword>
<dbReference type="OrthoDB" id="7876423at2"/>
<feature type="compositionally biased region" description="Gly residues" evidence="1">
    <location>
        <begin position="55"/>
        <end position="64"/>
    </location>
</feature>
<accession>A0A239LN19</accession>
<proteinExistence type="predicted"/>
<evidence type="ECO:0000313" key="3">
    <source>
        <dbReference type="EMBL" id="SNT30984.1"/>
    </source>
</evidence>